<dbReference type="PROSITE" id="PS00018">
    <property type="entry name" value="EF_HAND_1"/>
    <property type="match status" value="1"/>
</dbReference>
<dbReference type="FunFam" id="1.10.238.10:FF:000025">
    <property type="entry name" value="serine/threonine-protein phosphatase 2A regulatory subunit B'' subunit alpha"/>
    <property type="match status" value="1"/>
</dbReference>
<comment type="caution">
    <text evidence="5">The sequence shown here is derived from an EMBL/GenBank/DDBJ whole genome shotgun (WGS) entry which is preliminary data.</text>
</comment>
<feature type="region of interest" description="Disordered" evidence="3">
    <location>
        <begin position="1"/>
        <end position="125"/>
    </location>
</feature>
<evidence type="ECO:0000256" key="2">
    <source>
        <dbReference type="ARBA" id="ARBA00022837"/>
    </source>
</evidence>
<feature type="compositionally biased region" description="Low complexity" evidence="3">
    <location>
        <begin position="53"/>
        <end position="101"/>
    </location>
</feature>
<dbReference type="Pfam" id="PF17958">
    <property type="entry name" value="EF-hand_13"/>
    <property type="match status" value="1"/>
</dbReference>
<gene>
    <name evidence="5" type="ORF">FVE85_4914</name>
</gene>
<proteinExistence type="predicted"/>
<dbReference type="OrthoDB" id="5586at2759"/>
<feature type="domain" description="EF-hand" evidence="4">
    <location>
        <begin position="746"/>
        <end position="781"/>
    </location>
</feature>
<dbReference type="InterPro" id="IPR002048">
    <property type="entry name" value="EF_hand_dom"/>
</dbReference>
<dbReference type="AlphaFoldDB" id="A0A5J4YTJ3"/>
<reference evidence="6" key="1">
    <citation type="journal article" date="2019" name="Nat. Commun.">
        <title>Expansion of phycobilisome linker gene families in mesophilic red algae.</title>
        <authorList>
            <person name="Lee J."/>
            <person name="Kim D."/>
            <person name="Bhattacharya D."/>
            <person name="Yoon H.S."/>
        </authorList>
    </citation>
    <scope>NUCLEOTIDE SEQUENCE [LARGE SCALE GENOMIC DNA]</scope>
    <source>
        <strain evidence="6">CCMP 1328</strain>
    </source>
</reference>
<organism evidence="5 6">
    <name type="scientific">Porphyridium purpureum</name>
    <name type="common">Red alga</name>
    <name type="synonym">Porphyridium cruentum</name>
    <dbReference type="NCBI Taxonomy" id="35688"/>
    <lineage>
        <taxon>Eukaryota</taxon>
        <taxon>Rhodophyta</taxon>
        <taxon>Bangiophyceae</taxon>
        <taxon>Porphyridiales</taxon>
        <taxon>Porphyridiaceae</taxon>
        <taxon>Porphyridium</taxon>
    </lineage>
</organism>
<dbReference type="SUPFAM" id="SSF47473">
    <property type="entry name" value="EF-hand"/>
    <property type="match status" value="1"/>
</dbReference>
<accession>A0A5J4YTJ3</accession>
<feature type="compositionally biased region" description="Polar residues" evidence="3">
    <location>
        <begin position="229"/>
        <end position="247"/>
    </location>
</feature>
<evidence type="ECO:0000256" key="3">
    <source>
        <dbReference type="SAM" id="MobiDB-lite"/>
    </source>
</evidence>
<feature type="compositionally biased region" description="Basic and acidic residues" evidence="3">
    <location>
        <begin position="315"/>
        <end position="326"/>
    </location>
</feature>
<dbReference type="Pfam" id="PF13499">
    <property type="entry name" value="EF-hand_7"/>
    <property type="match status" value="1"/>
</dbReference>
<feature type="compositionally biased region" description="Polar residues" evidence="3">
    <location>
        <begin position="255"/>
        <end position="264"/>
    </location>
</feature>
<dbReference type="EMBL" id="VRMN01000006">
    <property type="protein sequence ID" value="KAA8493777.1"/>
    <property type="molecule type" value="Genomic_DNA"/>
</dbReference>
<keyword evidence="2" id="KW-0106">Calcium</keyword>
<dbReference type="Gene3D" id="1.10.238.10">
    <property type="entry name" value="EF-hand"/>
    <property type="match status" value="1"/>
</dbReference>
<dbReference type="InterPro" id="IPR011992">
    <property type="entry name" value="EF-hand-dom_pair"/>
</dbReference>
<feature type="compositionally biased region" description="Basic and acidic residues" evidence="3">
    <location>
        <begin position="936"/>
        <end position="945"/>
    </location>
</feature>
<evidence type="ECO:0000313" key="5">
    <source>
        <dbReference type="EMBL" id="KAA8493777.1"/>
    </source>
</evidence>
<dbReference type="Proteomes" id="UP000324585">
    <property type="component" value="Unassembled WGS sequence"/>
</dbReference>
<dbReference type="GO" id="GO:0000159">
    <property type="term" value="C:protein phosphatase type 2A complex"/>
    <property type="evidence" value="ECO:0007669"/>
    <property type="project" value="TreeGrafter"/>
</dbReference>
<keyword evidence="1" id="KW-0479">Metal-binding</keyword>
<dbReference type="GO" id="GO:0005509">
    <property type="term" value="F:calcium ion binding"/>
    <property type="evidence" value="ECO:0007669"/>
    <property type="project" value="InterPro"/>
</dbReference>
<evidence type="ECO:0000256" key="1">
    <source>
        <dbReference type="ARBA" id="ARBA00022723"/>
    </source>
</evidence>
<dbReference type="InterPro" id="IPR018247">
    <property type="entry name" value="EF_Hand_1_Ca_BS"/>
</dbReference>
<name>A0A5J4YTJ3_PORPP</name>
<dbReference type="PROSITE" id="PS50222">
    <property type="entry name" value="EF_HAND_2"/>
    <property type="match status" value="1"/>
</dbReference>
<evidence type="ECO:0000259" key="4">
    <source>
        <dbReference type="PROSITE" id="PS50222"/>
    </source>
</evidence>
<keyword evidence="6" id="KW-1185">Reference proteome</keyword>
<feature type="compositionally biased region" description="Polar residues" evidence="3">
    <location>
        <begin position="329"/>
        <end position="338"/>
    </location>
</feature>
<dbReference type="InterPro" id="IPR041534">
    <property type="entry name" value="EF-hand_13"/>
</dbReference>
<dbReference type="PANTHER" id="PTHR14095">
    <property type="entry name" value="PHOSPHATASE 2A REGULATORY SUBUNIT-RELATED"/>
    <property type="match status" value="1"/>
</dbReference>
<dbReference type="CDD" id="cd21504">
    <property type="entry name" value="PPP2R3A_B-like"/>
    <property type="match status" value="1"/>
</dbReference>
<dbReference type="GO" id="GO:0019888">
    <property type="term" value="F:protein phosphatase regulator activity"/>
    <property type="evidence" value="ECO:0007669"/>
    <property type="project" value="TreeGrafter"/>
</dbReference>
<protein>
    <submittedName>
        <fullName evidence="5">Putative serine/threonine protein phosphatase 2A regulatory subunit B''gamma</fullName>
    </submittedName>
</protein>
<feature type="region of interest" description="Disordered" evidence="3">
    <location>
        <begin position="898"/>
        <end position="965"/>
    </location>
</feature>
<evidence type="ECO:0000313" key="6">
    <source>
        <dbReference type="Proteomes" id="UP000324585"/>
    </source>
</evidence>
<feature type="compositionally biased region" description="Low complexity" evidence="3">
    <location>
        <begin position="947"/>
        <end position="959"/>
    </location>
</feature>
<dbReference type="PANTHER" id="PTHR14095:SF0">
    <property type="entry name" value="MIP22305P"/>
    <property type="match status" value="1"/>
</dbReference>
<feature type="region of interest" description="Disordered" evidence="3">
    <location>
        <begin position="187"/>
        <end position="265"/>
    </location>
</feature>
<feature type="region of interest" description="Disordered" evidence="3">
    <location>
        <begin position="314"/>
        <end position="381"/>
    </location>
</feature>
<sequence>MDAPPGPSSPWRMSHDRAPAASSVSQARAVNTDAADTYHQPDRVDQQMLTQHSSGSGAAAAVIGSPQSSHHQSHCSTQQQQMLLQQQQQQQHLHHQIQNQQPNGTHHPQLHAQPPSKLNERHMSPYPPICSSDVAPCASMKLRELCFAFQQDHDARVLAMQKMRKPSSRPPSLDDDVVHAQEGFAEQQAKENNDASSSAMHLTHATPPSTGKRVFTELDLSEASHTAPGRTTSVSPSPSQRHCSPPSSLKDGSDHTSTASSPLSPFSIVMRRSSLFTEPDGYKLQLSKSMCDATAAMGPLPDDRWTLELSASSAHGEDDLGKREKGSTLLLSPSQSPASRPPKVRRISGLSDSVQSSPAVRRKEPPQIAPFYFPNGKDGDERERREMSFLKTFLETQRASHANQSAPLVTGTVSGTTNSNVVRMGSMSRTGSVDESVATSMDTSHPHGGSGTAANTISGSALDGFGASHQGVNSNTFAMDHIHSTGLPAQLPASLPPHPHLSLGSVEGAQLHIFWPDFVGLVVSVAGLPSFLSKMIFNRLQEAANCAGMTHIPQEAFVSFYMESCMGLRPAQRLVRTLLNGANRSFLIRSDFEAMLSALLGTHPGLLFLQHTPEFQHRYAETVIERIFYNLSSSPHANRLVLRDVEQHKFLETLLEVDVSEDINRERRYFSYEHFYVLYCRFWELDTDHDLMLSKADLLRYGQHSLTSIIVDRVFSGAGRPRLWKDKDTLSYIDFIWFCLSEEDKTSRTAITYWFHCLDLDGDGALSLYELEEFYKEQVHRMECLGHEPIALRDVVCQILDMLNKPMAKEPVIHVQDLIRSKLSANFFNLMFNLSKLFMLEARDPLTIRNEHVTPELTPWDRFAAVEYLRLSSEEEDVDQGEAQGQSQESAAHLGIENETNGDAQPTHQQLQQHEQDQQQASSAGQMLPQDPAEQGGEHQEHDASHLPLRPQSSEPQQQQHEHHLPQDAVEELVGSQRWLM</sequence>
<dbReference type="Gene3D" id="1.10.238.220">
    <property type="match status" value="1"/>
</dbReference>